<dbReference type="InParanoid" id="F0Y9W3"/>
<dbReference type="Proteomes" id="UP000002729">
    <property type="component" value="Unassembled WGS sequence"/>
</dbReference>
<accession>F0Y9W3</accession>
<keyword evidence="2" id="KW-0812">Transmembrane</keyword>
<evidence type="ECO:0000256" key="2">
    <source>
        <dbReference type="SAM" id="Phobius"/>
    </source>
</evidence>
<reference evidence="3 4" key="1">
    <citation type="journal article" date="2011" name="Proc. Natl. Acad. Sci. U.S.A.">
        <title>Niche of harmful alga Aureococcus anophagefferens revealed through ecogenomics.</title>
        <authorList>
            <person name="Gobler C.J."/>
            <person name="Berry D.L."/>
            <person name="Dyhrman S.T."/>
            <person name="Wilhelm S.W."/>
            <person name="Salamov A."/>
            <person name="Lobanov A.V."/>
            <person name="Zhang Y."/>
            <person name="Collier J.L."/>
            <person name="Wurch L.L."/>
            <person name="Kustka A.B."/>
            <person name="Dill B.D."/>
            <person name="Shah M."/>
            <person name="VerBerkmoes N.C."/>
            <person name="Kuo A."/>
            <person name="Terry A."/>
            <person name="Pangilinan J."/>
            <person name="Lindquist E.A."/>
            <person name="Lucas S."/>
            <person name="Paulsen I.T."/>
            <person name="Hattenrath-Lehmann T.K."/>
            <person name="Talmage S.C."/>
            <person name="Walker E.A."/>
            <person name="Koch F."/>
            <person name="Burson A.M."/>
            <person name="Marcoval M.A."/>
            <person name="Tang Y.Z."/>
            <person name="Lecleir G.R."/>
            <person name="Coyne K.J."/>
            <person name="Berg G.M."/>
            <person name="Bertrand E.M."/>
            <person name="Saito M.A."/>
            <person name="Gladyshev V.N."/>
            <person name="Grigoriev I.V."/>
        </authorList>
    </citation>
    <scope>NUCLEOTIDE SEQUENCE [LARGE SCALE GENOMIC DNA]</scope>
    <source>
        <strain evidence="4">CCMP 1984</strain>
    </source>
</reference>
<organism evidence="4">
    <name type="scientific">Aureococcus anophagefferens</name>
    <name type="common">Harmful bloom alga</name>
    <dbReference type="NCBI Taxonomy" id="44056"/>
    <lineage>
        <taxon>Eukaryota</taxon>
        <taxon>Sar</taxon>
        <taxon>Stramenopiles</taxon>
        <taxon>Ochrophyta</taxon>
        <taxon>Pelagophyceae</taxon>
        <taxon>Pelagomonadales</taxon>
        <taxon>Pelagomonadaceae</taxon>
        <taxon>Aureococcus</taxon>
    </lineage>
</organism>
<evidence type="ECO:0000313" key="4">
    <source>
        <dbReference type="Proteomes" id="UP000002729"/>
    </source>
</evidence>
<name>F0Y9W3_AURAN</name>
<feature type="transmembrane region" description="Helical" evidence="2">
    <location>
        <begin position="156"/>
        <end position="180"/>
    </location>
</feature>
<evidence type="ECO:0000313" key="3">
    <source>
        <dbReference type="EMBL" id="EGB08108.1"/>
    </source>
</evidence>
<feature type="compositionally biased region" description="Low complexity" evidence="1">
    <location>
        <begin position="11"/>
        <end position="30"/>
    </location>
</feature>
<feature type="region of interest" description="Disordered" evidence="1">
    <location>
        <begin position="10"/>
        <end position="30"/>
    </location>
</feature>
<dbReference type="KEGG" id="aaf:AURANDRAFT_64358"/>
<proteinExistence type="predicted"/>
<feature type="transmembrane region" description="Helical" evidence="2">
    <location>
        <begin position="132"/>
        <end position="150"/>
    </location>
</feature>
<protein>
    <submittedName>
        <fullName evidence="3">Uncharacterized protein</fullName>
    </submittedName>
</protein>
<keyword evidence="4" id="KW-1185">Reference proteome</keyword>
<dbReference type="EMBL" id="GL833129">
    <property type="protein sequence ID" value="EGB08108.1"/>
    <property type="molecule type" value="Genomic_DNA"/>
</dbReference>
<dbReference type="RefSeq" id="XP_009037465.1">
    <property type="nucleotide sequence ID" value="XM_009039217.1"/>
</dbReference>
<keyword evidence="2" id="KW-1133">Transmembrane helix</keyword>
<sequence length="218" mass="23056">MDAEVVVVDVAGPEAPSPGEAAGARAEPSEGAQLFGASDAGEKTYTVVCPAGAAPGDQLQIDIEDETLLARVPEGVGPGETFPVTAPRAGAAPPPAATPVAMPPPTVATRAPACFALVHGFLAMLNALAGRWGLLGLALLAGPVAGYVGAHRLDARLVAALFLLYMSFWIFMFFVIKMWITQIVFKFWRVLSRLSADRARTLSRPLTVHNRRAVMVYY</sequence>
<dbReference type="GeneID" id="20224792"/>
<gene>
    <name evidence="3" type="ORF">AURANDRAFT_64358</name>
</gene>
<keyword evidence="2" id="KW-0472">Membrane</keyword>
<dbReference type="AlphaFoldDB" id="F0Y9W3"/>
<evidence type="ECO:0000256" key="1">
    <source>
        <dbReference type="SAM" id="MobiDB-lite"/>
    </source>
</evidence>